<proteinExistence type="predicted"/>
<feature type="compositionally biased region" description="Gly residues" evidence="1">
    <location>
        <begin position="350"/>
        <end position="373"/>
    </location>
</feature>
<reference evidence="4" key="1">
    <citation type="submission" date="2022-01" db="EMBL/GenBank/DDBJ databases">
        <title>Draft Genome Sequences of Seven Type Strains of the Genus Streptomyces.</title>
        <authorList>
            <person name="Aziz S."/>
            <person name="Coretto E."/>
            <person name="Chronakova A."/>
            <person name="Sproer C."/>
            <person name="Huber K."/>
            <person name="Nouioui I."/>
            <person name="Gross H."/>
        </authorList>
    </citation>
    <scope>NUCLEOTIDE SEQUENCE</scope>
    <source>
        <strain evidence="4">DSM 103493</strain>
    </source>
</reference>
<feature type="region of interest" description="Disordered" evidence="1">
    <location>
        <begin position="162"/>
        <end position="212"/>
    </location>
</feature>
<keyword evidence="2" id="KW-0812">Transmembrane</keyword>
<name>A0A9X1Q050_STRM4</name>
<evidence type="ECO:0000256" key="2">
    <source>
        <dbReference type="SAM" id="Phobius"/>
    </source>
</evidence>
<dbReference type="InterPro" id="IPR036179">
    <property type="entry name" value="Ig-like_dom_sf"/>
</dbReference>
<dbReference type="InterPro" id="IPR027273">
    <property type="entry name" value="Neocarzinostatin-like"/>
</dbReference>
<evidence type="ECO:0000313" key="5">
    <source>
        <dbReference type="Proteomes" id="UP001139384"/>
    </source>
</evidence>
<comment type="caution">
    <text evidence="4">The sequence shown here is derived from an EMBL/GenBank/DDBJ whole genome shotgun (WGS) entry which is preliminary data.</text>
</comment>
<keyword evidence="5" id="KW-1185">Reference proteome</keyword>
<dbReference type="AlphaFoldDB" id="A0A9X1Q050"/>
<feature type="compositionally biased region" description="Acidic residues" evidence="1">
    <location>
        <begin position="177"/>
        <end position="193"/>
    </location>
</feature>
<keyword evidence="2" id="KW-0472">Membrane</keyword>
<evidence type="ECO:0000313" key="4">
    <source>
        <dbReference type="EMBL" id="MCF1594891.1"/>
    </source>
</evidence>
<dbReference type="Pfam" id="PF07679">
    <property type="entry name" value="I-set"/>
    <property type="match status" value="1"/>
</dbReference>
<sequence length="416" mass="42116">MAFDRTTGEAFVLREDWGTADDGADNVGALEVYDSATAERAAEPVALPGNRAGAYAGVAVAPGATSVYVTDQAESKVVKLDRRVSPKVVQSPTDQSAAPGDKVTFVAAAEGSPEPTVRWQVSPDDGQTWTAVEGATRNTYAFTVKATQDGYRYRAEFTNSAGTTRTSPITLTVTDAGDGDDGGGEGGGDDGQDAEPSGSRTVTGPGGQKLTVTPVNHLATENQTLKVTGSGYDTKKGIYVALCVDNGDGELPTPCIGGVDMTGGSHSSAWISSDPPDYGEELAIPYGTGGTFEVELTVDAKDDYTDCFKTTCVLATRNDHTLSGDRSQDVKVPVSFVGQDPVDTDDDGDSGGTGGASGNGGSGTGTTGGGSGDSGTASSSGGSLASTGVTVLSVAALAAMLLAVGWAAYRKGRTVN</sequence>
<dbReference type="EMBL" id="JAKEIP010000049">
    <property type="protein sequence ID" value="MCF1594891.1"/>
    <property type="molecule type" value="Genomic_DNA"/>
</dbReference>
<dbReference type="SUPFAM" id="SSF48726">
    <property type="entry name" value="Immunoglobulin"/>
    <property type="match status" value="1"/>
</dbReference>
<dbReference type="Gene3D" id="2.60.40.10">
    <property type="entry name" value="Immunoglobulins"/>
    <property type="match status" value="1"/>
</dbReference>
<dbReference type="InterPro" id="IPR007110">
    <property type="entry name" value="Ig-like_dom"/>
</dbReference>
<organism evidence="4 5">
    <name type="scientific">Streptomyces muensis</name>
    <dbReference type="NCBI Taxonomy" id="1077944"/>
    <lineage>
        <taxon>Bacteria</taxon>
        <taxon>Bacillati</taxon>
        <taxon>Actinomycetota</taxon>
        <taxon>Actinomycetes</taxon>
        <taxon>Kitasatosporales</taxon>
        <taxon>Streptomycetaceae</taxon>
        <taxon>Streptomyces</taxon>
    </lineage>
</organism>
<dbReference type="Proteomes" id="UP001139384">
    <property type="component" value="Unassembled WGS sequence"/>
</dbReference>
<keyword evidence="2" id="KW-1133">Transmembrane helix</keyword>
<dbReference type="InterPro" id="IPR013098">
    <property type="entry name" value="Ig_I-set"/>
</dbReference>
<dbReference type="PROSITE" id="PS50835">
    <property type="entry name" value="IG_LIKE"/>
    <property type="match status" value="1"/>
</dbReference>
<protein>
    <submittedName>
        <fullName evidence="4">Immunoglobulin domain-containing protein</fullName>
    </submittedName>
</protein>
<feature type="domain" description="Ig-like" evidence="3">
    <location>
        <begin position="86"/>
        <end position="170"/>
    </location>
</feature>
<feature type="region of interest" description="Disordered" evidence="1">
    <location>
        <begin position="323"/>
        <end position="382"/>
    </location>
</feature>
<feature type="compositionally biased region" description="Polar residues" evidence="1">
    <location>
        <begin position="162"/>
        <end position="173"/>
    </location>
</feature>
<evidence type="ECO:0000256" key="1">
    <source>
        <dbReference type="SAM" id="MobiDB-lite"/>
    </source>
</evidence>
<accession>A0A9X1Q050</accession>
<gene>
    <name evidence="4" type="ORF">L0P92_15125</name>
</gene>
<feature type="transmembrane region" description="Helical" evidence="2">
    <location>
        <begin position="388"/>
        <end position="409"/>
    </location>
</feature>
<evidence type="ECO:0000259" key="3">
    <source>
        <dbReference type="PROSITE" id="PS50835"/>
    </source>
</evidence>
<dbReference type="GO" id="GO:0005975">
    <property type="term" value="P:carbohydrate metabolic process"/>
    <property type="evidence" value="ECO:0007669"/>
    <property type="project" value="UniProtKB-ARBA"/>
</dbReference>
<dbReference type="InterPro" id="IPR013783">
    <property type="entry name" value="Ig-like_fold"/>
</dbReference>
<dbReference type="Gene3D" id="2.60.40.230">
    <property type="entry name" value="Neocarzinostatin-like"/>
    <property type="match status" value="1"/>
</dbReference>
<dbReference type="SUPFAM" id="SSF49319">
    <property type="entry name" value="Actinoxanthin-like"/>
    <property type="match status" value="1"/>
</dbReference>